<dbReference type="EMBL" id="PVEM01000028">
    <property type="protein sequence ID" value="PTD01739.1"/>
    <property type="molecule type" value="Genomic_DNA"/>
</dbReference>
<dbReference type="EMBL" id="CP064749">
    <property type="protein sequence ID" value="QPC63389.1"/>
    <property type="molecule type" value="Genomic_DNA"/>
</dbReference>
<gene>
    <name evidence="2" type="ORF">FCULG_00010633</name>
    <name evidence="3" type="ORF">HYE67_005620</name>
</gene>
<sequence>MWQRRHTDERQSGDSTISPISPKDLAINSLRLSKHPFTEEELKDAYPKQILQRMLTAIWSRCESRLQIASHSSSYAMNSLKYPPSAKPDVPSEQSQEAYKYLLNFDRSNTPAINLLEELLGVGNVVINKAGPPAPVE</sequence>
<name>A0A2T4GE00_FUSCU</name>
<dbReference type="OrthoDB" id="5105120at2759"/>
<dbReference type="Proteomes" id="UP000241587">
    <property type="component" value="Unassembled WGS sequence"/>
</dbReference>
<reference evidence="2 4" key="1">
    <citation type="submission" date="2018-02" db="EMBL/GenBank/DDBJ databases">
        <title>Fusarium culmorum secondary metabolites in fungal-bacterial-plant interactions.</title>
        <authorList>
            <person name="Schmidt R."/>
        </authorList>
    </citation>
    <scope>NUCLEOTIDE SEQUENCE [LARGE SCALE GENOMIC DNA]</scope>
    <source>
        <strain evidence="2 4">PV</strain>
    </source>
</reference>
<evidence type="ECO:0000256" key="1">
    <source>
        <dbReference type="SAM" id="MobiDB-lite"/>
    </source>
</evidence>
<dbReference type="AlphaFoldDB" id="A0A2T4GE00"/>
<evidence type="ECO:0000313" key="4">
    <source>
        <dbReference type="Proteomes" id="UP000241587"/>
    </source>
</evidence>
<protein>
    <submittedName>
        <fullName evidence="2">Uncharacterized protein</fullName>
    </submittedName>
</protein>
<reference evidence="3" key="2">
    <citation type="submission" date="2020-11" db="EMBL/GenBank/DDBJ databases">
        <title>The chromosome-scale genome resource for two endophytic Fusarium species: F. culmorum and F. pseudograminearum.</title>
        <authorList>
            <person name="Yuan Z."/>
        </authorList>
    </citation>
    <scope>NUCLEOTIDE SEQUENCE</scope>
    <source>
        <strain evidence="3">Class2-1B</strain>
    </source>
</reference>
<dbReference type="Proteomes" id="UP000663297">
    <property type="component" value="Chromosome 3"/>
</dbReference>
<evidence type="ECO:0000313" key="2">
    <source>
        <dbReference type="EMBL" id="PTD01739.1"/>
    </source>
</evidence>
<keyword evidence="4" id="KW-1185">Reference proteome</keyword>
<feature type="region of interest" description="Disordered" evidence="1">
    <location>
        <begin position="1"/>
        <end position="21"/>
    </location>
</feature>
<evidence type="ECO:0000313" key="3">
    <source>
        <dbReference type="EMBL" id="QPC63389.1"/>
    </source>
</evidence>
<proteinExistence type="predicted"/>
<feature type="compositionally biased region" description="Basic and acidic residues" evidence="1">
    <location>
        <begin position="1"/>
        <end position="12"/>
    </location>
</feature>
<accession>A0A2T4GE00</accession>
<organism evidence="2 4">
    <name type="scientific">Fusarium culmorum</name>
    <dbReference type="NCBI Taxonomy" id="5516"/>
    <lineage>
        <taxon>Eukaryota</taxon>
        <taxon>Fungi</taxon>
        <taxon>Dikarya</taxon>
        <taxon>Ascomycota</taxon>
        <taxon>Pezizomycotina</taxon>
        <taxon>Sordariomycetes</taxon>
        <taxon>Hypocreomycetidae</taxon>
        <taxon>Hypocreales</taxon>
        <taxon>Nectriaceae</taxon>
        <taxon>Fusarium</taxon>
    </lineage>
</organism>